<reference evidence="1" key="2">
    <citation type="journal article" date="2021" name="PeerJ">
        <title>Extensive microbial diversity within the chicken gut microbiome revealed by metagenomics and culture.</title>
        <authorList>
            <person name="Gilroy R."/>
            <person name="Ravi A."/>
            <person name="Getino M."/>
            <person name="Pursley I."/>
            <person name="Horton D.L."/>
            <person name="Alikhan N.F."/>
            <person name="Baker D."/>
            <person name="Gharbi K."/>
            <person name="Hall N."/>
            <person name="Watson M."/>
            <person name="Adriaenssens E.M."/>
            <person name="Foster-Nyarko E."/>
            <person name="Jarju S."/>
            <person name="Secka A."/>
            <person name="Antonio M."/>
            <person name="Oren A."/>
            <person name="Chaudhuri R.R."/>
            <person name="La Ragione R."/>
            <person name="Hildebrand F."/>
            <person name="Pallen M.J."/>
        </authorList>
    </citation>
    <scope>NUCLEOTIDE SEQUENCE</scope>
    <source>
        <strain evidence="1">B1-20833</strain>
    </source>
</reference>
<dbReference type="InterPro" id="IPR023198">
    <property type="entry name" value="PGP-like_dom2"/>
</dbReference>
<dbReference type="Pfam" id="PF00702">
    <property type="entry name" value="Hydrolase"/>
    <property type="match status" value="1"/>
</dbReference>
<name>A0A9D9HIZ9_9BACT</name>
<dbReference type="PRINTS" id="PR00413">
    <property type="entry name" value="HADHALOGNASE"/>
</dbReference>
<dbReference type="CDD" id="cd02603">
    <property type="entry name" value="HAD_sEH-N_like"/>
    <property type="match status" value="1"/>
</dbReference>
<dbReference type="SFLD" id="SFLDS00003">
    <property type="entry name" value="Haloacid_Dehalogenase"/>
    <property type="match status" value="1"/>
</dbReference>
<accession>A0A9D9HIZ9</accession>
<dbReference type="PANTHER" id="PTHR43611">
    <property type="entry name" value="ALPHA-D-GLUCOSE 1-PHOSPHATE PHOSPHATASE"/>
    <property type="match status" value="1"/>
</dbReference>
<dbReference type="InterPro" id="IPR036412">
    <property type="entry name" value="HAD-like_sf"/>
</dbReference>
<dbReference type="Gene3D" id="3.40.50.1000">
    <property type="entry name" value="HAD superfamily/HAD-like"/>
    <property type="match status" value="1"/>
</dbReference>
<dbReference type="EMBL" id="JADIMI010000086">
    <property type="protein sequence ID" value="MBO8453032.1"/>
    <property type="molecule type" value="Genomic_DNA"/>
</dbReference>
<gene>
    <name evidence="1" type="ORF">IAC06_09165</name>
</gene>
<dbReference type="SUPFAM" id="SSF56784">
    <property type="entry name" value="HAD-like"/>
    <property type="match status" value="1"/>
</dbReference>
<evidence type="ECO:0000313" key="2">
    <source>
        <dbReference type="Proteomes" id="UP000823661"/>
    </source>
</evidence>
<dbReference type="SFLD" id="SFLDG01129">
    <property type="entry name" value="C1.5:_HAD__Beta-PGM__Phosphata"/>
    <property type="match status" value="1"/>
</dbReference>
<dbReference type="NCBIfam" id="TIGR01509">
    <property type="entry name" value="HAD-SF-IA-v3"/>
    <property type="match status" value="1"/>
</dbReference>
<sequence length="206" mass="23484">MDSIKNIVFDFGGVLIDWNPRYLYREYFNDDRKMEDFLSGICTNEWNSEQDRGRPFDEGVKLLEERFPQYTEAIRMYRDRWGDMLGGEIPGTAALLMRLKGLGYGIYGLTNWSAETFPTAYSRYAVLHEFDGIVVSGQEKLIKPDPRIFEILLERYGLNACECIFIDDSRANIEAAGKLGFNTVLFDNIGSVTRQVAALTGESGLQ</sequence>
<dbReference type="AlphaFoldDB" id="A0A9D9HIZ9"/>
<protein>
    <submittedName>
        <fullName evidence="1">HAD family phosphatase</fullName>
    </submittedName>
</protein>
<evidence type="ECO:0000313" key="1">
    <source>
        <dbReference type="EMBL" id="MBO8453032.1"/>
    </source>
</evidence>
<dbReference type="Gene3D" id="1.10.150.240">
    <property type="entry name" value="Putative phosphatase, domain 2"/>
    <property type="match status" value="1"/>
</dbReference>
<proteinExistence type="predicted"/>
<organism evidence="1 2">
    <name type="scientific">Candidatus Cryptobacteroides intestinavium</name>
    <dbReference type="NCBI Taxonomy" id="2840766"/>
    <lineage>
        <taxon>Bacteria</taxon>
        <taxon>Pseudomonadati</taxon>
        <taxon>Bacteroidota</taxon>
        <taxon>Bacteroidia</taxon>
        <taxon>Bacteroidales</taxon>
        <taxon>Candidatus Cryptobacteroides</taxon>
    </lineage>
</organism>
<dbReference type="Proteomes" id="UP000823661">
    <property type="component" value="Unassembled WGS sequence"/>
</dbReference>
<reference evidence="1" key="1">
    <citation type="submission" date="2020-10" db="EMBL/GenBank/DDBJ databases">
        <authorList>
            <person name="Gilroy R."/>
        </authorList>
    </citation>
    <scope>NUCLEOTIDE SEQUENCE</scope>
    <source>
        <strain evidence="1">B1-20833</strain>
    </source>
</reference>
<comment type="caution">
    <text evidence="1">The sequence shown here is derived from an EMBL/GenBank/DDBJ whole genome shotgun (WGS) entry which is preliminary data.</text>
</comment>
<dbReference type="InterPro" id="IPR023214">
    <property type="entry name" value="HAD_sf"/>
</dbReference>
<dbReference type="PANTHER" id="PTHR43611:SF3">
    <property type="entry name" value="FLAVIN MONONUCLEOTIDE HYDROLASE 1, CHLOROPLATIC"/>
    <property type="match status" value="1"/>
</dbReference>
<dbReference type="InterPro" id="IPR006439">
    <property type="entry name" value="HAD-SF_hydro_IA"/>
</dbReference>